<accession>A0AC34PUW8</accession>
<protein>
    <submittedName>
        <fullName evidence="2">Protein kinase domain-containing protein</fullName>
    </submittedName>
</protein>
<organism evidence="1 2">
    <name type="scientific">Panagrolaimus sp. JU765</name>
    <dbReference type="NCBI Taxonomy" id="591449"/>
    <lineage>
        <taxon>Eukaryota</taxon>
        <taxon>Metazoa</taxon>
        <taxon>Ecdysozoa</taxon>
        <taxon>Nematoda</taxon>
        <taxon>Chromadorea</taxon>
        <taxon>Rhabditida</taxon>
        <taxon>Tylenchina</taxon>
        <taxon>Panagrolaimomorpha</taxon>
        <taxon>Panagrolaimoidea</taxon>
        <taxon>Panagrolaimidae</taxon>
        <taxon>Panagrolaimus</taxon>
    </lineage>
</organism>
<dbReference type="WBParaSite" id="JU765_v2.g10198.t1">
    <property type="protein sequence ID" value="JU765_v2.g10198.t1"/>
    <property type="gene ID" value="JU765_v2.g10198"/>
</dbReference>
<evidence type="ECO:0000313" key="1">
    <source>
        <dbReference type="Proteomes" id="UP000887576"/>
    </source>
</evidence>
<name>A0AC34PUW8_9BILA</name>
<dbReference type="Proteomes" id="UP000887576">
    <property type="component" value="Unplaced"/>
</dbReference>
<reference evidence="2" key="1">
    <citation type="submission" date="2022-11" db="UniProtKB">
        <authorList>
            <consortium name="WormBaseParasite"/>
        </authorList>
    </citation>
    <scope>IDENTIFICATION</scope>
</reference>
<proteinExistence type="predicted"/>
<evidence type="ECO:0000313" key="2">
    <source>
        <dbReference type="WBParaSite" id="JU765_v2.g10198.t1"/>
    </source>
</evidence>
<sequence length="378" mass="43392">MHTPSFVNKILNYSEKLPSIVLPKHDNVSDVCICKHFVRKHQIKRITAENYLSKPCETEQFRFVNEASIVTYKPIPTFSFWKDYRPGCGITYFEQAFYNVREIGSGDFGIVYAATYRGDGQRYAVKKMRYTYSGETNRRSLQREAFIHEQFDDCPGILRYYGAWEERDQLYMQVELCRNSLANIKYCRKCVNSKQVTKFAADILIGVQALHNKNVLHFDIKPENILITNDGRCKLGDFGVALQLSVDDLKDVDEGDARYLAREVLNNKPTLAADIFSIGLTLLELAAKVDLPSHGTENHNIRNGIIKREWLDAVDEPVLRALIVWMISSDPIKRPTAAEALEVLGTLDNKKFISQEYIIVMILLFVAMVIVGFYSWDF</sequence>